<dbReference type="AlphaFoldDB" id="A0A117LFS0"/>
<evidence type="ECO:0000313" key="3">
    <source>
        <dbReference type="Proteomes" id="UP000053961"/>
    </source>
</evidence>
<proteinExistence type="predicted"/>
<dbReference type="Proteomes" id="UP000053961">
    <property type="component" value="Unassembled WGS sequence"/>
</dbReference>
<organism evidence="1 4">
    <name type="scientific">Methanothrix harundinacea</name>
    <dbReference type="NCBI Taxonomy" id="301375"/>
    <lineage>
        <taxon>Archaea</taxon>
        <taxon>Methanobacteriati</taxon>
        <taxon>Methanobacteriota</taxon>
        <taxon>Stenosarchaea group</taxon>
        <taxon>Methanomicrobia</taxon>
        <taxon>Methanotrichales</taxon>
        <taxon>Methanotrichaceae</taxon>
        <taxon>Methanothrix</taxon>
    </lineage>
</organism>
<comment type="caution">
    <text evidence="1">The sequence shown here is derived from an EMBL/GenBank/DDBJ whole genome shotgun (WGS) entry which is preliminary data.</text>
</comment>
<accession>A0A117LFS0</accession>
<evidence type="ECO:0000313" key="1">
    <source>
        <dbReference type="EMBL" id="KUK44710.1"/>
    </source>
</evidence>
<reference evidence="2" key="1">
    <citation type="journal article" date="2015" name="MBio">
        <title>Genome-resolved metagenomic analysis reveals roles for candidate phyla and other microbial community members in biogeochemical transformations in oil reservoirs.</title>
        <authorList>
            <person name="Hu P."/>
            <person name="Tom L."/>
            <person name="Singh A."/>
            <person name="Thomas B.C."/>
            <person name="Baker B.J."/>
            <person name="Piceno Y.M."/>
            <person name="Andersen G.L."/>
            <person name="Banfield J.F."/>
        </authorList>
    </citation>
    <scope>NUCLEOTIDE SEQUENCE [LARGE SCALE GENOMIC DNA]</scope>
    <source>
        <strain evidence="2">56_747</strain>
    </source>
</reference>
<protein>
    <submittedName>
        <fullName evidence="1">Uncharacterized protein</fullName>
    </submittedName>
</protein>
<dbReference type="EMBL" id="LGFT01000017">
    <property type="protein sequence ID" value="KUK44710.1"/>
    <property type="molecule type" value="Genomic_DNA"/>
</dbReference>
<sequence length="217" mass="24073">MGEAAGNPAITEPVQSEDFYNRVRASGTGYFEVGSSVVDRKVGLEYYSFMYGNGHLEMDSKSAVSNKATNVHGTLNGSDVPLNLLEDIRMSYSGKTPMVGMKYIHSNDFYGGIGAEVWEYFEVTEMERIQTTYFASTDAGSQVSDPVSAAAVRSTSPAHLVGMDMQSSFNGTWESDYRWHKIFYKDAKEHQTFSGVFDVERTLRFHESATFKGIPGI</sequence>
<dbReference type="EMBL" id="LGHB01000023">
    <property type="protein sequence ID" value="KUK95957.1"/>
    <property type="molecule type" value="Genomic_DNA"/>
</dbReference>
<evidence type="ECO:0000313" key="4">
    <source>
        <dbReference type="Proteomes" id="UP000057043"/>
    </source>
</evidence>
<dbReference type="PATRIC" id="fig|301375.6.peg.627"/>
<name>A0A117LFS0_9EURY</name>
<reference evidence="3 4" key="2">
    <citation type="journal article" date="2015" name="MBio">
        <title>Genome-Resolved Metagenomic Analysis Reveals Roles for Candidate Phyla and Other Microbial Community Members in Biogeochemical Transformations in Oil Reservoirs.</title>
        <authorList>
            <person name="Hu P."/>
            <person name="Tom L."/>
            <person name="Singh A."/>
            <person name="Thomas B.C."/>
            <person name="Baker B.J."/>
            <person name="Piceno Y.M."/>
            <person name="Andersen G.L."/>
            <person name="Banfield J.F."/>
        </authorList>
    </citation>
    <scope>NUCLEOTIDE SEQUENCE [LARGE SCALE GENOMIC DNA]</scope>
    <source>
        <strain evidence="1">57_489</strain>
    </source>
</reference>
<dbReference type="Proteomes" id="UP000057043">
    <property type="component" value="Unassembled WGS sequence"/>
</dbReference>
<gene>
    <name evidence="1" type="ORF">XD72_0884</name>
    <name evidence="2" type="ORF">XE07_1484</name>
</gene>
<evidence type="ECO:0000313" key="2">
    <source>
        <dbReference type="EMBL" id="KUK95957.1"/>
    </source>
</evidence>